<evidence type="ECO:0000313" key="2">
    <source>
        <dbReference type="Proteomes" id="UP001054945"/>
    </source>
</evidence>
<dbReference type="Proteomes" id="UP001054945">
    <property type="component" value="Unassembled WGS sequence"/>
</dbReference>
<keyword evidence="2" id="KW-1185">Reference proteome</keyword>
<reference evidence="1 2" key="1">
    <citation type="submission" date="2021-06" db="EMBL/GenBank/DDBJ databases">
        <title>Caerostris extrusa draft genome.</title>
        <authorList>
            <person name="Kono N."/>
            <person name="Arakawa K."/>
        </authorList>
    </citation>
    <scope>NUCLEOTIDE SEQUENCE [LARGE SCALE GENOMIC DNA]</scope>
</reference>
<gene>
    <name evidence="1" type="ORF">CEXT_744721</name>
</gene>
<protein>
    <submittedName>
        <fullName evidence="1">Uncharacterized protein</fullName>
    </submittedName>
</protein>
<proteinExistence type="predicted"/>
<comment type="caution">
    <text evidence="1">The sequence shown here is derived from an EMBL/GenBank/DDBJ whole genome shotgun (WGS) entry which is preliminary data.</text>
</comment>
<sequence>MQLKEINLENFRKYFAYEKIKYLDSHWIAPKGLKVDAAKVEAIVGKSNTTVDMLSRPICDTEVNNRENCNFVRIDMPTRNSSSIHEAQMSDAKKKDCKEENNLFLKIIKGKKFVLIG</sequence>
<dbReference type="EMBL" id="BPLR01016137">
    <property type="protein sequence ID" value="GIY81520.1"/>
    <property type="molecule type" value="Genomic_DNA"/>
</dbReference>
<organism evidence="1 2">
    <name type="scientific">Caerostris extrusa</name>
    <name type="common">Bark spider</name>
    <name type="synonym">Caerostris bankana</name>
    <dbReference type="NCBI Taxonomy" id="172846"/>
    <lineage>
        <taxon>Eukaryota</taxon>
        <taxon>Metazoa</taxon>
        <taxon>Ecdysozoa</taxon>
        <taxon>Arthropoda</taxon>
        <taxon>Chelicerata</taxon>
        <taxon>Arachnida</taxon>
        <taxon>Araneae</taxon>
        <taxon>Araneomorphae</taxon>
        <taxon>Entelegynae</taxon>
        <taxon>Araneoidea</taxon>
        <taxon>Araneidae</taxon>
        <taxon>Caerostris</taxon>
    </lineage>
</organism>
<accession>A0AAV4WFD3</accession>
<evidence type="ECO:0000313" key="1">
    <source>
        <dbReference type="EMBL" id="GIY81520.1"/>
    </source>
</evidence>
<dbReference type="AlphaFoldDB" id="A0AAV4WFD3"/>
<name>A0AAV4WFD3_CAEEX</name>